<organism evidence="1 2">
    <name type="scientific">Olleya sediminilitoris</name>
    <dbReference type="NCBI Taxonomy" id="2795739"/>
    <lineage>
        <taxon>Bacteria</taxon>
        <taxon>Pseudomonadati</taxon>
        <taxon>Bacteroidota</taxon>
        <taxon>Flavobacteriia</taxon>
        <taxon>Flavobacteriales</taxon>
        <taxon>Flavobacteriaceae</taxon>
    </lineage>
</organism>
<evidence type="ECO:0000313" key="1">
    <source>
        <dbReference type="EMBL" id="MBL7559903.1"/>
    </source>
</evidence>
<keyword evidence="2" id="KW-1185">Reference proteome</keyword>
<dbReference type="InterPro" id="IPR023346">
    <property type="entry name" value="Lysozyme-like_dom_sf"/>
</dbReference>
<protein>
    <submittedName>
        <fullName evidence="1">Peptidoglycan-binding protein LysM</fullName>
    </submittedName>
</protein>
<accession>A0ABS1WLB2</accession>
<dbReference type="EMBL" id="JAEMEF010000006">
    <property type="protein sequence ID" value="MBL7559903.1"/>
    <property type="molecule type" value="Genomic_DNA"/>
</dbReference>
<dbReference type="RefSeq" id="WP_028291382.1">
    <property type="nucleotide sequence ID" value="NZ_JAEMEF010000006.1"/>
</dbReference>
<reference evidence="1 2" key="1">
    <citation type="submission" date="2020-12" db="EMBL/GenBank/DDBJ databases">
        <title>Olleya sediminilitoris sp. nov., isolated from a tidal flat.</title>
        <authorList>
            <person name="Park S."/>
            <person name="Yoon J.-H."/>
        </authorList>
    </citation>
    <scope>NUCLEOTIDE SEQUENCE [LARGE SCALE GENOMIC DNA]</scope>
    <source>
        <strain evidence="1 2">YSTF-M6</strain>
    </source>
</reference>
<evidence type="ECO:0000313" key="2">
    <source>
        <dbReference type="Proteomes" id="UP000605013"/>
    </source>
</evidence>
<proteinExistence type="predicted"/>
<sequence>MKKNIGKLLSLAFTISILLIVVFYNTTENVKLIDKIETDKVDFENIEHKEIASNLQSYQLPEFSPELGKTFTGFKEALGFKESQNDYFRVNQFGYLGKYQFGKGTLRLIGIYHPQYFLSNPELQEKAFIANAQRNKWVLRRDIKRFKGSYINGIKVTESGILAAAHLAGPGNVKKYLRSYGQNGFADANGTTIRHYLKKFSGYDTSLIKASKRVKVEYDRA</sequence>
<dbReference type="SUPFAM" id="SSF53955">
    <property type="entry name" value="Lysozyme-like"/>
    <property type="match status" value="1"/>
</dbReference>
<gene>
    <name evidence="1" type="ORF">JAO71_08825</name>
</gene>
<name>A0ABS1WLB2_9FLAO</name>
<comment type="caution">
    <text evidence="1">The sequence shown here is derived from an EMBL/GenBank/DDBJ whole genome shotgun (WGS) entry which is preliminary data.</text>
</comment>
<dbReference type="Proteomes" id="UP000605013">
    <property type="component" value="Unassembled WGS sequence"/>
</dbReference>